<feature type="transmembrane region" description="Helical" evidence="5">
    <location>
        <begin position="81"/>
        <end position="102"/>
    </location>
</feature>
<evidence type="ECO:0000256" key="6">
    <source>
        <dbReference type="SAM" id="SignalP"/>
    </source>
</evidence>
<dbReference type="EMBL" id="QXTE01000109">
    <property type="protein sequence ID" value="TFK05695.1"/>
    <property type="molecule type" value="Genomic_DNA"/>
</dbReference>
<keyword evidence="3 5" id="KW-1133">Transmembrane helix</keyword>
<dbReference type="Pfam" id="PF01027">
    <property type="entry name" value="Bax1-I"/>
    <property type="match status" value="1"/>
</dbReference>
<keyword evidence="7" id="KW-0371">Homeobox</keyword>
<proteinExistence type="inferred from homology"/>
<feature type="transmembrane region" description="Helical" evidence="5">
    <location>
        <begin position="219"/>
        <end position="237"/>
    </location>
</feature>
<feature type="transmembrane region" description="Helical" evidence="5">
    <location>
        <begin position="249"/>
        <end position="266"/>
    </location>
</feature>
<dbReference type="CDD" id="cd10431">
    <property type="entry name" value="GHITM"/>
    <property type="match status" value="1"/>
</dbReference>
<protein>
    <submittedName>
        <fullName evidence="7">LIM/homeobox protein Lhx5</fullName>
    </submittedName>
</protein>
<keyword evidence="2 5" id="KW-0812">Transmembrane</keyword>
<feature type="chain" id="PRO_5020039605" evidence="6">
    <location>
        <begin position="23"/>
        <end position="349"/>
    </location>
</feature>
<dbReference type="InterPro" id="IPR006214">
    <property type="entry name" value="Bax_inhibitor_1-related"/>
</dbReference>
<feature type="transmembrane region" description="Helical" evidence="5">
    <location>
        <begin position="159"/>
        <end position="180"/>
    </location>
</feature>
<organism evidence="7 8">
    <name type="scientific">Platysternon megacephalum</name>
    <name type="common">big-headed turtle</name>
    <dbReference type="NCBI Taxonomy" id="55544"/>
    <lineage>
        <taxon>Eukaryota</taxon>
        <taxon>Metazoa</taxon>
        <taxon>Chordata</taxon>
        <taxon>Craniata</taxon>
        <taxon>Vertebrata</taxon>
        <taxon>Euteleostomi</taxon>
        <taxon>Archelosauria</taxon>
        <taxon>Testudinata</taxon>
        <taxon>Testudines</taxon>
        <taxon>Cryptodira</taxon>
        <taxon>Durocryptodira</taxon>
        <taxon>Testudinoidea</taxon>
        <taxon>Platysternidae</taxon>
        <taxon>Platysternon</taxon>
    </lineage>
</organism>
<keyword evidence="8" id="KW-1185">Reference proteome</keyword>
<evidence type="ECO:0000256" key="2">
    <source>
        <dbReference type="ARBA" id="ARBA00022692"/>
    </source>
</evidence>
<dbReference type="Proteomes" id="UP000297703">
    <property type="component" value="Unassembled WGS sequence"/>
</dbReference>
<accession>A0A4D9EBG6</accession>
<comment type="similarity">
    <text evidence="5">Belongs to the BI1 family.</text>
</comment>
<feature type="signal peptide" evidence="6">
    <location>
        <begin position="1"/>
        <end position="22"/>
    </location>
</feature>
<dbReference type="OrthoDB" id="6285520at2759"/>
<comment type="caution">
    <text evidence="7">The sequence shown here is derived from an EMBL/GenBank/DDBJ whole genome shotgun (WGS) entry which is preliminary data.</text>
</comment>
<dbReference type="GO" id="GO:0005743">
    <property type="term" value="C:mitochondrial inner membrane"/>
    <property type="evidence" value="ECO:0007669"/>
    <property type="project" value="TreeGrafter"/>
</dbReference>
<dbReference type="PANTHER" id="PTHR23291:SF112">
    <property type="entry name" value="GROWTH HORMONE-INDUCIBLE TRANSMEMBRANE PROTEIN"/>
    <property type="match status" value="1"/>
</dbReference>
<reference evidence="7 8" key="2">
    <citation type="submission" date="2019-04" db="EMBL/GenBank/DDBJ databases">
        <title>The genome sequence of big-headed turtle.</title>
        <authorList>
            <person name="Gong S."/>
        </authorList>
    </citation>
    <scope>NUCLEOTIDE SEQUENCE [LARGE SCALE GENOMIC DNA]</scope>
    <source>
        <strain evidence="7">DO16091913</strain>
        <tissue evidence="7">Muscle</tissue>
    </source>
</reference>
<evidence type="ECO:0000313" key="7">
    <source>
        <dbReference type="EMBL" id="TFK05695.1"/>
    </source>
</evidence>
<keyword evidence="4 5" id="KW-0472">Membrane</keyword>
<feature type="transmembrane region" description="Helical" evidence="5">
    <location>
        <begin position="129"/>
        <end position="147"/>
    </location>
</feature>
<gene>
    <name evidence="7" type="ORF">DR999_PMT11644</name>
</gene>
<comment type="subcellular location">
    <subcellularLocation>
        <location evidence="1">Membrane</location>
        <topology evidence="1">Multi-pass membrane protein</topology>
    </subcellularLocation>
</comment>
<dbReference type="AlphaFoldDB" id="A0A4D9EBG6"/>
<dbReference type="GO" id="GO:0003677">
    <property type="term" value="F:DNA binding"/>
    <property type="evidence" value="ECO:0007669"/>
    <property type="project" value="UniProtKB-KW"/>
</dbReference>
<feature type="transmembrane region" description="Helical" evidence="5">
    <location>
        <begin position="192"/>
        <end position="213"/>
    </location>
</feature>
<feature type="transmembrane region" description="Helical" evidence="5">
    <location>
        <begin position="272"/>
        <end position="294"/>
    </location>
</feature>
<keyword evidence="7" id="KW-0238">DNA-binding</keyword>
<dbReference type="STRING" id="55544.A0A4D9EBG6"/>
<reference evidence="7 8" key="1">
    <citation type="submission" date="2019-04" db="EMBL/GenBank/DDBJ databases">
        <title>Draft genome of the big-headed turtle Platysternon megacephalum.</title>
        <authorList>
            <person name="Gong S."/>
        </authorList>
    </citation>
    <scope>NUCLEOTIDE SEQUENCE [LARGE SCALE GENOMIC DNA]</scope>
    <source>
        <strain evidence="7">DO16091913</strain>
        <tissue evidence="7">Muscle</tissue>
    </source>
</reference>
<evidence type="ECO:0000256" key="5">
    <source>
        <dbReference type="RuleBase" id="RU004379"/>
    </source>
</evidence>
<evidence type="ECO:0000256" key="1">
    <source>
        <dbReference type="ARBA" id="ARBA00004141"/>
    </source>
</evidence>
<keyword evidence="6" id="KW-0732">Signal</keyword>
<dbReference type="InterPro" id="IPR035871">
    <property type="entry name" value="GHITM"/>
</dbReference>
<evidence type="ECO:0000256" key="3">
    <source>
        <dbReference type="ARBA" id="ARBA00022989"/>
    </source>
</evidence>
<dbReference type="PANTHER" id="PTHR23291">
    <property type="entry name" value="BAX INHIBITOR-RELATED"/>
    <property type="match status" value="1"/>
</dbReference>
<evidence type="ECO:0000256" key="4">
    <source>
        <dbReference type="ARBA" id="ARBA00023136"/>
    </source>
</evidence>
<sequence>MLAARLACLWTLPCQSLRPALTQTFPALRNSSIKANRWILQPNRGYASKAKMGVRRGRTGQEIKEAAFEPAMETAFKVDQMGRWIVAGGAAVGLGAICYYGMGMSNEIGAIEKAVIWPQYVKDRIRSTYMYFAGSVGLTALSAVAVSRSPALMSLMMRGSWLAIGATFAAMIGAGMLVRSISYEGNPGAKHLAWMLHAGVMGAVVAPLTLLGGPLLIRAAWYTAGIVGGLSTVAVCAPSEKFLNMGGPLGVGLGLVLASSVGSMFLPPTSAFGAGLYSVAVYGGLVLFGMFLLYDTQKVIKRAETHPVSIYGVAKYDPINSCLGIYMDTLNIFIRVATMLATGGSSRKK</sequence>
<evidence type="ECO:0000313" key="8">
    <source>
        <dbReference type="Proteomes" id="UP000297703"/>
    </source>
</evidence>
<name>A0A4D9EBG6_9SAUR</name>